<reference evidence="2" key="1">
    <citation type="journal article" date="2023" name="Science">
        <title>Genome structures resolve the early diversification of teleost fishes.</title>
        <authorList>
            <person name="Parey E."/>
            <person name="Louis A."/>
            <person name="Montfort J."/>
            <person name="Bouchez O."/>
            <person name="Roques C."/>
            <person name="Iampietro C."/>
            <person name="Lluch J."/>
            <person name="Castinel A."/>
            <person name="Donnadieu C."/>
            <person name="Desvignes T."/>
            <person name="Floi Bucao C."/>
            <person name="Jouanno E."/>
            <person name="Wen M."/>
            <person name="Mejri S."/>
            <person name="Dirks R."/>
            <person name="Jansen H."/>
            <person name="Henkel C."/>
            <person name="Chen W.J."/>
            <person name="Zahm M."/>
            <person name="Cabau C."/>
            <person name="Klopp C."/>
            <person name="Thompson A.W."/>
            <person name="Robinson-Rechavi M."/>
            <person name="Braasch I."/>
            <person name="Lecointre G."/>
            <person name="Bobe J."/>
            <person name="Postlethwait J.H."/>
            <person name="Berthelot C."/>
            <person name="Roest Crollius H."/>
            <person name="Guiguen Y."/>
        </authorList>
    </citation>
    <scope>NUCLEOTIDE SEQUENCE</scope>
    <source>
        <strain evidence="2">WJC10195</strain>
    </source>
</reference>
<feature type="compositionally biased region" description="Polar residues" evidence="1">
    <location>
        <begin position="79"/>
        <end position="88"/>
    </location>
</feature>
<feature type="region of interest" description="Disordered" evidence="1">
    <location>
        <begin position="1"/>
        <end position="120"/>
    </location>
</feature>
<keyword evidence="3" id="KW-1185">Reference proteome</keyword>
<name>A0A9Q1FCP3_SYNKA</name>
<protein>
    <submittedName>
        <fullName evidence="2">Uncharacterized protein</fullName>
    </submittedName>
</protein>
<comment type="caution">
    <text evidence="2">The sequence shown here is derived from an EMBL/GenBank/DDBJ whole genome shotgun (WGS) entry which is preliminary data.</text>
</comment>
<dbReference type="Proteomes" id="UP001152622">
    <property type="component" value="Chromosome 6"/>
</dbReference>
<evidence type="ECO:0000256" key="1">
    <source>
        <dbReference type="SAM" id="MobiDB-lite"/>
    </source>
</evidence>
<feature type="compositionally biased region" description="Basic and acidic residues" evidence="1">
    <location>
        <begin position="1"/>
        <end position="25"/>
    </location>
</feature>
<proteinExistence type="predicted"/>
<feature type="compositionally biased region" description="Low complexity" evidence="1">
    <location>
        <begin position="58"/>
        <end position="67"/>
    </location>
</feature>
<evidence type="ECO:0000313" key="3">
    <source>
        <dbReference type="Proteomes" id="UP001152622"/>
    </source>
</evidence>
<evidence type="ECO:0000313" key="2">
    <source>
        <dbReference type="EMBL" id="KAJ8355625.1"/>
    </source>
</evidence>
<gene>
    <name evidence="2" type="ORF">SKAU_G00184190</name>
</gene>
<dbReference type="AlphaFoldDB" id="A0A9Q1FCP3"/>
<feature type="compositionally biased region" description="Polar residues" evidence="1">
    <location>
        <begin position="29"/>
        <end position="57"/>
    </location>
</feature>
<sequence length="120" mass="13687">MEEFRRCNCTRELRDPEKQREEPKYFHLQMTQQDAPNATRLSQPHPRNTMTSDTVRASPNQSNSSPQTPLRHGSDAEITPSSTQSGVNKQKGVRLSMENQQSQDGPGKPFLNFSQCRRSL</sequence>
<dbReference type="EMBL" id="JAINUF010000006">
    <property type="protein sequence ID" value="KAJ8355625.1"/>
    <property type="molecule type" value="Genomic_DNA"/>
</dbReference>
<organism evidence="2 3">
    <name type="scientific">Synaphobranchus kaupii</name>
    <name type="common">Kaup's arrowtooth eel</name>
    <dbReference type="NCBI Taxonomy" id="118154"/>
    <lineage>
        <taxon>Eukaryota</taxon>
        <taxon>Metazoa</taxon>
        <taxon>Chordata</taxon>
        <taxon>Craniata</taxon>
        <taxon>Vertebrata</taxon>
        <taxon>Euteleostomi</taxon>
        <taxon>Actinopterygii</taxon>
        <taxon>Neopterygii</taxon>
        <taxon>Teleostei</taxon>
        <taxon>Anguilliformes</taxon>
        <taxon>Synaphobranchidae</taxon>
        <taxon>Synaphobranchus</taxon>
    </lineage>
</organism>
<accession>A0A9Q1FCP3</accession>